<dbReference type="InterPro" id="IPR012341">
    <property type="entry name" value="6hp_glycosidase-like_sf"/>
</dbReference>
<dbReference type="PANTHER" id="PTHR10569">
    <property type="entry name" value="GLYCOGEN DEBRANCHING ENZYME"/>
    <property type="match status" value="1"/>
</dbReference>
<dbReference type="EMBL" id="UINC01006410">
    <property type="protein sequence ID" value="SVA27355.1"/>
    <property type="molecule type" value="Genomic_DNA"/>
</dbReference>
<dbReference type="InterPro" id="IPR006047">
    <property type="entry name" value="GH13_cat_dom"/>
</dbReference>
<evidence type="ECO:0000259" key="1">
    <source>
        <dbReference type="SMART" id="SM00642"/>
    </source>
</evidence>
<dbReference type="Pfam" id="PF12439">
    <property type="entry name" value="GDE_N"/>
    <property type="match status" value="1"/>
</dbReference>
<dbReference type="SUPFAM" id="SSF48208">
    <property type="entry name" value="Six-hairpin glycosidases"/>
    <property type="match status" value="1"/>
</dbReference>
<dbReference type="Pfam" id="PF06202">
    <property type="entry name" value="GDE_C"/>
    <property type="match status" value="1"/>
</dbReference>
<dbReference type="Gene3D" id="1.50.10.10">
    <property type="match status" value="1"/>
</dbReference>
<dbReference type="GO" id="GO:0004134">
    <property type="term" value="F:4-alpha-glucanotransferase activity"/>
    <property type="evidence" value="ECO:0007669"/>
    <property type="project" value="InterPro"/>
</dbReference>
<dbReference type="GO" id="GO:0004135">
    <property type="term" value="F:amylo-alpha-1,6-glucosidase activity"/>
    <property type="evidence" value="ECO:0007669"/>
    <property type="project" value="InterPro"/>
</dbReference>
<dbReference type="PANTHER" id="PTHR10569:SF2">
    <property type="entry name" value="GLYCOGEN DEBRANCHING ENZYME"/>
    <property type="match status" value="1"/>
</dbReference>
<proteinExistence type="predicted"/>
<dbReference type="InterPro" id="IPR032790">
    <property type="entry name" value="GDE_C"/>
</dbReference>
<dbReference type="Gene3D" id="3.20.20.80">
    <property type="entry name" value="Glycosidases"/>
    <property type="match status" value="1"/>
</dbReference>
<dbReference type="InterPro" id="IPR017853">
    <property type="entry name" value="GH"/>
</dbReference>
<dbReference type="InterPro" id="IPR024742">
    <property type="entry name" value="Glycogen_debranch_N"/>
</dbReference>
<accession>A0A381UGQ0</accession>
<dbReference type="InterPro" id="IPR008928">
    <property type="entry name" value="6-hairpin_glycosidase_sf"/>
</dbReference>
<dbReference type="GO" id="GO:0005980">
    <property type="term" value="P:glycogen catabolic process"/>
    <property type="evidence" value="ECO:0007669"/>
    <property type="project" value="InterPro"/>
</dbReference>
<name>A0A381UGQ0_9ZZZZ</name>
<dbReference type="SMART" id="SM00642">
    <property type="entry name" value="Aamy"/>
    <property type="match status" value="1"/>
</dbReference>
<evidence type="ECO:0000313" key="2">
    <source>
        <dbReference type="EMBL" id="SVA27355.1"/>
    </source>
</evidence>
<gene>
    <name evidence="2" type="ORF">METZ01_LOCUS80209</name>
</gene>
<dbReference type="InterPro" id="IPR010401">
    <property type="entry name" value="AGL/Gdb1"/>
</dbReference>
<dbReference type="SUPFAM" id="SSF51445">
    <property type="entry name" value="(Trans)glycosidases"/>
    <property type="match status" value="1"/>
</dbReference>
<reference evidence="2" key="1">
    <citation type="submission" date="2018-05" db="EMBL/GenBank/DDBJ databases">
        <authorList>
            <person name="Lanie J.A."/>
            <person name="Ng W.-L."/>
            <person name="Kazmierczak K.M."/>
            <person name="Andrzejewski T.M."/>
            <person name="Davidsen T.M."/>
            <person name="Wayne K.J."/>
            <person name="Tettelin H."/>
            <person name="Glass J.I."/>
            <person name="Rusch D."/>
            <person name="Podicherti R."/>
            <person name="Tsui H.-C.T."/>
            <person name="Winkler M.E."/>
        </authorList>
    </citation>
    <scope>NUCLEOTIDE SEQUENCE</scope>
</reference>
<organism evidence="2">
    <name type="scientific">marine metagenome</name>
    <dbReference type="NCBI Taxonomy" id="408172"/>
    <lineage>
        <taxon>unclassified sequences</taxon>
        <taxon>metagenomes</taxon>
        <taxon>ecological metagenomes</taxon>
    </lineage>
</organism>
<protein>
    <recommendedName>
        <fullName evidence="1">Glycosyl hydrolase family 13 catalytic domain-containing protein</fullName>
    </recommendedName>
</protein>
<sequence>MSEADLRGTLHPKLRPAPGSRHLRFVGDTIRFELSLGQAADSLKVHLRTTLVQAREVLQSIIEPVELGDTPTDEGWRDLEMNANGGAWRIDVPLNETGFFKATAWVEDASGFQHWLEGGNITISVHPAHTRYGNTVYCAFPRLFGQSKTTNQPASVPLDDRLRKMEGGGWTIIPPSGTLRDLKAELPHIFGRLKCKWLHLLPINPTPTTPDARMGRYGSPYAALDLTAIDPALVEFDPETTGMQQFVELADETHRLSGFVMLDLVINHTGWGSALQENHPEWFRRLDDGKFKSPGAWGTIWEDLVEIDPEPVELWQQLAEAFLTWCRRGVDGFRCDAGYKVPMPVWRYITAKVRLEFPDTVFLLEGLGGGWAETESLLTEGGMQWAYSELFQEFSGIQIATYLDHALKQGSRIGPLINYSETHDNDRLAKRGRTWSLLRNRLSALTSVNGSYAFTCGVEWLAREKINVHGCVGLNWGANENIVDELAELNELLATHPCFREGTKLTRLSPDDSQVLALLRESKNGDELLILANLDCENENEIELSVPPAWRQSADMLGQTPQSKEKTISQRERVGGSASNTIYRLDKGAVHCLQHGISKPIPTPIPEHLARCVDSCIHSETYPRVVRWAVGNANRVTMVPAGHGLLVDHNAPFRVCLRGSDETFSSINLKSQFVKVGHFALIGNLCQHEGWNMEVVILGEQTSRISSLIKSLPVEPDVALFHFDSVLKDRELTPMALLTNSRGAMSRMRVSLGEVRSKYDCVLAANLHPCLPVDRWVMAKRIRVWVNTNGFLTELNLDSLVSFCAGKRTRWLHEVPSGEGRSAQLKIATEMPPGRNAIQFWFIAGDGLSGKMELTVRLDIEDRSFHAETKLNAQTEKHFMNATRTLADEVGFEFNPSSERRLIARANCGRFFAEEEWCCDIPHPVEASRGQEASGDAFSPGWFQMPLEFGQVAELIISVNEEDDQPLEQSDRTNEADWDEGWPGFGLALDSAMDAFVVQRGEAKSIIAGYPWFLDWGRDSLIAVRGLIAAGRLKEAQAVVGLFASHEREGTIPNAIFGDNDSNRETSDAPLWLALAIGELAAKLGDGFYEQKVSGVSRTYLSVVKSIRKNYCDGTPTGIRMDAESCLVFSPVHFTWMDTNHPAGTQREGYPIEIQALWIHLLAQLDELEPSGEWELRLVKARQSFVDLFWNEERGWLADCLLAKPGQPAGQARVDENLRCNILIAVSLGVVSGQIARANVDAAARYLLIPGAVRSLAPLPALTPHEVHHNGKRLNNPASPYWGRYEGDEDTRRKPAYHNGTAWSWFLPQFCEALVRAWPSDPDAAEAAKCYLGSVASLMSEGCLGQVPEILDGDAPHGQRGCDAQAWGVSEALRVWHLLNEISNG</sequence>
<feature type="domain" description="Glycosyl hydrolase family 13 catalytic" evidence="1">
    <location>
        <begin position="138"/>
        <end position="496"/>
    </location>
</feature>